<reference evidence="1 2" key="1">
    <citation type="submission" date="2016-10" db="EMBL/GenBank/DDBJ databases">
        <authorList>
            <person name="de Groot N.N."/>
        </authorList>
    </citation>
    <scope>NUCLEOTIDE SEQUENCE [LARGE SCALE GENOMIC DNA]</scope>
    <source>
        <strain evidence="1 2">CGMCC 4.5598</strain>
    </source>
</reference>
<gene>
    <name evidence="1" type="ORF">SAMN05421811_102707</name>
</gene>
<proteinExistence type="predicted"/>
<evidence type="ECO:0000313" key="2">
    <source>
        <dbReference type="Proteomes" id="UP000199361"/>
    </source>
</evidence>
<sequence length="200" mass="22081">MSGCPRVPYVTAFEGEAVSYQVAFVADAEATDGVRLSYTDATAHDWMFGVLWHRQGLSRAGRPLWKLVNTARQRRCMLRLLCQVCGRSAVDGGRIWWLLPEPPGVAVDGRPFTHAPPTCRSCIPAARVWCPRLGSESYVYTVCGSEPYGVVADVYRPAAGRKVGAIRRAVEVPLEAFRLLEYAVAMQLLVKLDGLQRADL</sequence>
<evidence type="ECO:0000313" key="1">
    <source>
        <dbReference type="EMBL" id="SET31083.1"/>
    </source>
</evidence>
<accession>A0A1I0DFE4</accession>
<dbReference type="Proteomes" id="UP000199361">
    <property type="component" value="Unassembled WGS sequence"/>
</dbReference>
<organism evidence="1 2">
    <name type="scientific">Nonomuraea wenchangensis</name>
    <dbReference type="NCBI Taxonomy" id="568860"/>
    <lineage>
        <taxon>Bacteria</taxon>
        <taxon>Bacillati</taxon>
        <taxon>Actinomycetota</taxon>
        <taxon>Actinomycetes</taxon>
        <taxon>Streptosporangiales</taxon>
        <taxon>Streptosporangiaceae</taxon>
        <taxon>Nonomuraea</taxon>
    </lineage>
</organism>
<keyword evidence="2" id="KW-1185">Reference proteome</keyword>
<protein>
    <submittedName>
        <fullName evidence="1">Uncharacterized protein</fullName>
    </submittedName>
</protein>
<name>A0A1I0DFE4_9ACTN</name>
<dbReference type="AlphaFoldDB" id="A0A1I0DFE4"/>
<dbReference type="EMBL" id="FOHX01000002">
    <property type="protein sequence ID" value="SET31083.1"/>
    <property type="molecule type" value="Genomic_DNA"/>
</dbReference>